<reference evidence="1 2" key="1">
    <citation type="submission" date="2018-01" db="EMBL/GenBank/DDBJ databases">
        <title>Genomic Encyclopedia of Type Strains, Phase I: the one thousand microbial genomes (KMG-I) project.</title>
        <authorList>
            <person name="Goeker M."/>
        </authorList>
    </citation>
    <scope>NUCLEOTIDE SEQUENCE [LARGE SCALE GENOMIC DNA]</scope>
    <source>
        <strain evidence="1 2">DSM 17960</strain>
    </source>
</reference>
<comment type="caution">
    <text evidence="1">The sequence shown here is derived from an EMBL/GenBank/DDBJ whole genome shotgun (WGS) entry which is preliminary data.</text>
</comment>
<protein>
    <recommendedName>
        <fullName evidence="3">Peptidoglycan-binding protein LysM</fullName>
    </recommendedName>
</protein>
<sequence>MIKKWSYYLLIFSIVAFITTGFKPSSLSKKSYSDFSTSLGLPYQLPSQNTNDYNLKAPYLGKTFMGFKEAVGFKESQGKYTLVNSLGYMGKYQFGISALKTVGVHDSVDFLNNKKLQEKAFVALIQRNKWNLRKIIKAYDGKIIDGICVTESGILAAAHLGGAGSVKKYLYSNGAKKCKDKFGTSISHYLKKFGGYETHHIKADKNARVRL</sequence>
<dbReference type="EMBL" id="PQNY01000019">
    <property type="protein sequence ID" value="POS00847.1"/>
    <property type="molecule type" value="Genomic_DNA"/>
</dbReference>
<accession>A0A2S4N548</accession>
<evidence type="ECO:0008006" key="3">
    <source>
        <dbReference type="Google" id="ProtNLM"/>
    </source>
</evidence>
<dbReference type="RefSeq" id="WP_103726954.1">
    <property type="nucleotide sequence ID" value="NZ_PQNY01000019.1"/>
</dbReference>
<proteinExistence type="predicted"/>
<keyword evidence="2" id="KW-1185">Reference proteome</keyword>
<evidence type="ECO:0000313" key="2">
    <source>
        <dbReference type="Proteomes" id="UP000237056"/>
    </source>
</evidence>
<name>A0A2S4N548_9FLAO</name>
<dbReference type="Proteomes" id="UP000237056">
    <property type="component" value="Unassembled WGS sequence"/>
</dbReference>
<gene>
    <name evidence="1" type="ORF">Q361_1195</name>
</gene>
<organism evidence="1 2">
    <name type="scientific">Flavobacterium croceum DSM 17960</name>
    <dbReference type="NCBI Taxonomy" id="1121886"/>
    <lineage>
        <taxon>Bacteria</taxon>
        <taxon>Pseudomonadati</taxon>
        <taxon>Bacteroidota</taxon>
        <taxon>Flavobacteriia</taxon>
        <taxon>Flavobacteriales</taxon>
        <taxon>Flavobacteriaceae</taxon>
        <taxon>Flavobacterium</taxon>
    </lineage>
</organism>
<dbReference type="AlphaFoldDB" id="A0A2S4N548"/>
<evidence type="ECO:0000313" key="1">
    <source>
        <dbReference type="EMBL" id="POS00847.1"/>
    </source>
</evidence>
<dbReference type="OrthoDB" id="1143238at2"/>